<accession>A0A813L147</accession>
<gene>
    <name evidence="2" type="ORF">PGLA2088_LOCUS40725</name>
</gene>
<dbReference type="AlphaFoldDB" id="A0A813L147"/>
<dbReference type="EMBL" id="CAJNNW010033571">
    <property type="protein sequence ID" value="CAE8719540.1"/>
    <property type="molecule type" value="Genomic_DNA"/>
</dbReference>
<protein>
    <submittedName>
        <fullName evidence="2">Uncharacterized protein</fullName>
    </submittedName>
</protein>
<feature type="non-terminal residue" evidence="2">
    <location>
        <position position="110"/>
    </location>
</feature>
<evidence type="ECO:0000313" key="2">
    <source>
        <dbReference type="EMBL" id="CAE8719540.1"/>
    </source>
</evidence>
<evidence type="ECO:0000256" key="1">
    <source>
        <dbReference type="SAM" id="MobiDB-lite"/>
    </source>
</evidence>
<proteinExistence type="predicted"/>
<feature type="region of interest" description="Disordered" evidence="1">
    <location>
        <begin position="88"/>
        <end position="110"/>
    </location>
</feature>
<comment type="caution">
    <text evidence="2">The sequence shown here is derived from an EMBL/GenBank/DDBJ whole genome shotgun (WGS) entry which is preliminary data.</text>
</comment>
<name>A0A813L147_POLGL</name>
<reference evidence="2" key="1">
    <citation type="submission" date="2021-02" db="EMBL/GenBank/DDBJ databases">
        <authorList>
            <person name="Dougan E. K."/>
            <person name="Rhodes N."/>
            <person name="Thang M."/>
            <person name="Chan C."/>
        </authorList>
    </citation>
    <scope>NUCLEOTIDE SEQUENCE</scope>
</reference>
<sequence>NRRLVACGSAEAALAICAEHLQEFDCVNLPTALQTVARARGASPDFEDPRFLALISQMQLRTPEPTAQALANATRCFAKADFWSESSSGALGATGTTSISGPTASNPAKI</sequence>
<evidence type="ECO:0000313" key="3">
    <source>
        <dbReference type="Proteomes" id="UP000626109"/>
    </source>
</evidence>
<organism evidence="2 3">
    <name type="scientific">Polarella glacialis</name>
    <name type="common">Dinoflagellate</name>
    <dbReference type="NCBI Taxonomy" id="89957"/>
    <lineage>
        <taxon>Eukaryota</taxon>
        <taxon>Sar</taxon>
        <taxon>Alveolata</taxon>
        <taxon>Dinophyceae</taxon>
        <taxon>Suessiales</taxon>
        <taxon>Suessiaceae</taxon>
        <taxon>Polarella</taxon>
    </lineage>
</organism>
<dbReference type="Proteomes" id="UP000626109">
    <property type="component" value="Unassembled WGS sequence"/>
</dbReference>